<dbReference type="EMBL" id="PFSX01000072">
    <property type="protein sequence ID" value="PJC01037.1"/>
    <property type="molecule type" value="Genomic_DNA"/>
</dbReference>
<dbReference type="Proteomes" id="UP000229789">
    <property type="component" value="Unassembled WGS sequence"/>
</dbReference>
<accession>A0A2G9LIW0</accession>
<reference evidence="1 3" key="2">
    <citation type="submission" date="2017-09" db="EMBL/GenBank/DDBJ databases">
        <title>Depth-based differentiation of microbial function through sediment-hosted aquifers and enrichment of novel symbionts in the deep terrestrial subsurface.</title>
        <authorList>
            <person name="Probst A.J."/>
            <person name="Ladd B."/>
            <person name="Jarett J.K."/>
            <person name="Geller-Mcgrath D.E."/>
            <person name="Sieber C.M."/>
            <person name="Emerson J.B."/>
            <person name="Anantharaman K."/>
            <person name="Thomas B.C."/>
            <person name="Malmstrom R."/>
            <person name="Stieglmeier M."/>
            <person name="Klingl A."/>
            <person name="Woyke T."/>
            <person name="Ryan C.M."/>
            <person name="Banfield J.F."/>
        </authorList>
    </citation>
    <scope>NUCLEOTIDE SEQUENCE [LARGE SCALE GENOMIC DNA]</scope>
    <source>
        <strain evidence="1">CG18_big_fil_WC_8_21_14_2_50_31_19</strain>
        <strain evidence="2">CG_4_9_14_0_8_um_filter_31_21</strain>
    </source>
</reference>
<proteinExistence type="predicted"/>
<reference evidence="4" key="1">
    <citation type="submission" date="2017-09" db="EMBL/GenBank/DDBJ databases">
        <title>Depth-based differentiation of microbial function through sediment-hosted aquifers and enrichment of novel symbionts in the deep terrestrial subsurface.</title>
        <authorList>
            <person name="Probst A.J."/>
            <person name="Ladd B."/>
            <person name="Jarett J.K."/>
            <person name="Geller-Mcgrath D.E."/>
            <person name="Sieber C.M.K."/>
            <person name="Emerson J.B."/>
            <person name="Anantharaman K."/>
            <person name="Thomas B.C."/>
            <person name="Malmstrom R."/>
            <person name="Stieglmeier M."/>
            <person name="Klingl A."/>
            <person name="Woyke T."/>
            <person name="Ryan C.M."/>
            <person name="Banfield J.F."/>
        </authorList>
    </citation>
    <scope>NUCLEOTIDE SEQUENCE [LARGE SCALE GENOMIC DNA]</scope>
</reference>
<evidence type="ECO:0000313" key="3">
    <source>
        <dbReference type="Proteomes" id="UP000229789"/>
    </source>
</evidence>
<sequence length="190" mass="22406">MLGCSFSFKYIINIIDKHKLTDVEQFIKKFHEDKKQNKLDLSLDEDLSIAIMNLVSIEEHFFFTAEKTKKRKYFDLLKEVREMRKSLLKKIVKNQEGEIWCISKHLLASSMRLMEVGTKLLKEDRKDEAYDLFDNSYKLYTLFWALNLKLIDVGEIKELHGSALNKTDKNKSIFQKIGNIIDKTLDCCKE</sequence>
<organism evidence="1 3">
    <name type="scientific">Huberarchaeum crystalense</name>
    <dbReference type="NCBI Taxonomy" id="2014257"/>
    <lineage>
        <taxon>Archaea</taxon>
        <taxon>Candidatus Huberarchaeota</taxon>
        <taxon>Candidatus Huberarchaeia</taxon>
        <taxon>Candidatus Huberarchaeales</taxon>
        <taxon>Candidatus Huberarchaeaceae</taxon>
        <taxon>Candidatus Huberarchaeum</taxon>
    </lineage>
</organism>
<comment type="caution">
    <text evidence="1">The sequence shown here is derived from an EMBL/GenBank/DDBJ whole genome shotgun (WGS) entry which is preliminary data.</text>
</comment>
<evidence type="ECO:0000313" key="4">
    <source>
        <dbReference type="Proteomes" id="UP000231232"/>
    </source>
</evidence>
<evidence type="ECO:0000313" key="2">
    <source>
        <dbReference type="EMBL" id="PJC01037.1"/>
    </source>
</evidence>
<name>A0A2G9LIW0_HUBC1</name>
<dbReference type="Proteomes" id="UP000231232">
    <property type="component" value="Unassembled WGS sequence"/>
</dbReference>
<accession>A0A2H9RD70</accession>
<gene>
    <name evidence="2" type="ORF">CO072_02525</name>
    <name evidence="1" type="ORF">COW69_02120</name>
</gene>
<dbReference type="AlphaFoldDB" id="A0A2G9LIW0"/>
<protein>
    <submittedName>
        <fullName evidence="1">Uncharacterized protein</fullName>
    </submittedName>
</protein>
<dbReference type="EMBL" id="PCUF01000033">
    <property type="protein sequence ID" value="PIN66477.1"/>
    <property type="molecule type" value="Genomic_DNA"/>
</dbReference>
<evidence type="ECO:0000313" key="1">
    <source>
        <dbReference type="EMBL" id="PIN66477.1"/>
    </source>
</evidence>